<evidence type="ECO:0000313" key="8">
    <source>
        <dbReference type="EMBL" id="KAF2139082.1"/>
    </source>
</evidence>
<dbReference type="PANTHER" id="PTHR15549:SF26">
    <property type="entry name" value="AXIAL BUDDING PATTERN PROTEIN 2-RELATED"/>
    <property type="match status" value="1"/>
</dbReference>
<dbReference type="PANTHER" id="PTHR15549">
    <property type="entry name" value="PAIRED IMMUNOGLOBULIN-LIKE TYPE 2 RECEPTOR"/>
    <property type="match status" value="1"/>
</dbReference>
<name>A0A6A6B4K7_9PEZI</name>
<feature type="transmembrane region" description="Helical" evidence="6">
    <location>
        <begin position="215"/>
        <end position="238"/>
    </location>
</feature>
<evidence type="ECO:0000256" key="4">
    <source>
        <dbReference type="ARBA" id="ARBA00023136"/>
    </source>
</evidence>
<evidence type="ECO:0000256" key="5">
    <source>
        <dbReference type="SAM" id="MobiDB-lite"/>
    </source>
</evidence>
<evidence type="ECO:0000256" key="1">
    <source>
        <dbReference type="ARBA" id="ARBA00004167"/>
    </source>
</evidence>
<comment type="subcellular location">
    <subcellularLocation>
        <location evidence="1">Membrane</location>
        <topology evidence="1">Single-pass membrane protein</topology>
    </subcellularLocation>
</comment>
<keyword evidence="2 6" id="KW-0812">Transmembrane</keyword>
<gene>
    <name evidence="8" type="ORF">K452DRAFT_300646</name>
</gene>
<feature type="chain" id="PRO_5025589225" description="Mid2 domain-containing protein" evidence="7">
    <location>
        <begin position="26"/>
        <end position="336"/>
    </location>
</feature>
<dbReference type="OrthoDB" id="3945612at2759"/>
<accession>A0A6A6B4K7</accession>
<proteinExistence type="predicted"/>
<evidence type="ECO:0000256" key="2">
    <source>
        <dbReference type="ARBA" id="ARBA00022692"/>
    </source>
</evidence>
<feature type="region of interest" description="Disordered" evidence="5">
    <location>
        <begin position="245"/>
        <end position="308"/>
    </location>
</feature>
<evidence type="ECO:0000313" key="9">
    <source>
        <dbReference type="Proteomes" id="UP000799438"/>
    </source>
</evidence>
<dbReference type="Proteomes" id="UP000799438">
    <property type="component" value="Unassembled WGS sequence"/>
</dbReference>
<dbReference type="InterPro" id="IPR051694">
    <property type="entry name" value="Immunoregulatory_rcpt-like"/>
</dbReference>
<keyword evidence="7" id="KW-0732">Signal</keyword>
<evidence type="ECO:0000256" key="7">
    <source>
        <dbReference type="SAM" id="SignalP"/>
    </source>
</evidence>
<evidence type="ECO:0008006" key="10">
    <source>
        <dbReference type="Google" id="ProtNLM"/>
    </source>
</evidence>
<feature type="region of interest" description="Disordered" evidence="5">
    <location>
        <begin position="190"/>
        <end position="209"/>
    </location>
</feature>
<dbReference type="EMBL" id="ML995494">
    <property type="protein sequence ID" value="KAF2139082.1"/>
    <property type="molecule type" value="Genomic_DNA"/>
</dbReference>
<organism evidence="8 9">
    <name type="scientific">Aplosporella prunicola CBS 121167</name>
    <dbReference type="NCBI Taxonomy" id="1176127"/>
    <lineage>
        <taxon>Eukaryota</taxon>
        <taxon>Fungi</taxon>
        <taxon>Dikarya</taxon>
        <taxon>Ascomycota</taxon>
        <taxon>Pezizomycotina</taxon>
        <taxon>Dothideomycetes</taxon>
        <taxon>Dothideomycetes incertae sedis</taxon>
        <taxon>Botryosphaeriales</taxon>
        <taxon>Aplosporellaceae</taxon>
        <taxon>Aplosporella</taxon>
    </lineage>
</organism>
<keyword evidence="3 6" id="KW-1133">Transmembrane helix</keyword>
<reference evidence="8" key="1">
    <citation type="journal article" date="2020" name="Stud. Mycol.">
        <title>101 Dothideomycetes genomes: a test case for predicting lifestyles and emergence of pathogens.</title>
        <authorList>
            <person name="Haridas S."/>
            <person name="Albert R."/>
            <person name="Binder M."/>
            <person name="Bloem J."/>
            <person name="Labutti K."/>
            <person name="Salamov A."/>
            <person name="Andreopoulos B."/>
            <person name="Baker S."/>
            <person name="Barry K."/>
            <person name="Bills G."/>
            <person name="Bluhm B."/>
            <person name="Cannon C."/>
            <person name="Castanera R."/>
            <person name="Culley D."/>
            <person name="Daum C."/>
            <person name="Ezra D."/>
            <person name="Gonzalez J."/>
            <person name="Henrissat B."/>
            <person name="Kuo A."/>
            <person name="Liang C."/>
            <person name="Lipzen A."/>
            <person name="Lutzoni F."/>
            <person name="Magnuson J."/>
            <person name="Mondo S."/>
            <person name="Nolan M."/>
            <person name="Ohm R."/>
            <person name="Pangilinan J."/>
            <person name="Park H.-J."/>
            <person name="Ramirez L."/>
            <person name="Alfaro M."/>
            <person name="Sun H."/>
            <person name="Tritt A."/>
            <person name="Yoshinaga Y."/>
            <person name="Zwiers L.-H."/>
            <person name="Turgeon B."/>
            <person name="Goodwin S."/>
            <person name="Spatafora J."/>
            <person name="Crous P."/>
            <person name="Grigoriev I."/>
        </authorList>
    </citation>
    <scope>NUCLEOTIDE SEQUENCE</scope>
    <source>
        <strain evidence="8">CBS 121167</strain>
    </source>
</reference>
<sequence>MPSLSPMLLTAALLSVSFLVGTSLADVDPIFFYSNNYDVCSFNRVTITDTNNSPSNNYSLCAYQPDKKIIFNCPGDPICWTTGQTCNTKSVKCTTNINGQEYNWCCDEAQQCTKTTGQKNICWSGFQNPDKGLSGSERASRAEASHVAMNSAASESLSAYSRTASPSSSATTSASAAASASASTTASASTSAAASSSNTSSSTGGSSGLSTSAKAGIGVGVSLGVLGFAALGGGIFLWRRSRNRNRNRRQSGPDESEESKSEQQAAAAAAAAPAGSDADPSYYAPPPGYHKPDAPLSPMSPMTELQGQQRIELSGEERVELHGESRAELPGGGVTK</sequence>
<evidence type="ECO:0000256" key="6">
    <source>
        <dbReference type="SAM" id="Phobius"/>
    </source>
</evidence>
<dbReference type="RefSeq" id="XP_033394795.1">
    <property type="nucleotide sequence ID" value="XM_033542353.1"/>
</dbReference>
<dbReference type="AlphaFoldDB" id="A0A6A6B4K7"/>
<dbReference type="GO" id="GO:0071944">
    <property type="term" value="C:cell periphery"/>
    <property type="evidence" value="ECO:0007669"/>
    <property type="project" value="UniProtKB-ARBA"/>
</dbReference>
<keyword evidence="9" id="KW-1185">Reference proteome</keyword>
<feature type="compositionally biased region" description="Low complexity" evidence="5">
    <location>
        <begin position="262"/>
        <end position="281"/>
    </location>
</feature>
<keyword evidence="4 6" id="KW-0472">Membrane</keyword>
<dbReference type="GeneID" id="54299850"/>
<feature type="signal peptide" evidence="7">
    <location>
        <begin position="1"/>
        <end position="25"/>
    </location>
</feature>
<dbReference type="GO" id="GO:0016020">
    <property type="term" value="C:membrane"/>
    <property type="evidence" value="ECO:0007669"/>
    <property type="project" value="UniProtKB-SubCell"/>
</dbReference>
<evidence type="ECO:0000256" key="3">
    <source>
        <dbReference type="ARBA" id="ARBA00022989"/>
    </source>
</evidence>
<protein>
    <recommendedName>
        <fullName evidence="10">Mid2 domain-containing protein</fullName>
    </recommendedName>
</protein>